<dbReference type="STRING" id="1238425.J07HQW2_02641"/>
<evidence type="ECO:0000313" key="3">
    <source>
        <dbReference type="Proteomes" id="UP000030710"/>
    </source>
</evidence>
<dbReference type="RefSeq" id="WP_021055639.1">
    <property type="nucleotide sequence ID" value="NZ_KE356561.1"/>
</dbReference>
<dbReference type="HOGENOM" id="CLU_092285_0_1_2"/>
<dbReference type="AlphaFoldDB" id="U1PUV6"/>
<feature type="region of interest" description="Disordered" evidence="1">
    <location>
        <begin position="1"/>
        <end position="25"/>
    </location>
</feature>
<dbReference type="EMBL" id="KE356561">
    <property type="protein sequence ID" value="ERG96171.1"/>
    <property type="molecule type" value="Genomic_DNA"/>
</dbReference>
<protein>
    <submittedName>
        <fullName evidence="2">Uncharacterized protein</fullName>
    </submittedName>
</protein>
<sequence length="216" mass="23547">MRIGPDSGIPGEQSRKHNTNSDPTHIAAASDAVRDGWKATIKDTYRMIDDRETDGHHTALVIAAETAPRGSDGGDIDNIIDISESVIITPPEGSSVPTWGLRYTVPRNAQEALGFIEPPFTVNETLVYQRAVEGTVFIVTECICTEEISAPQSLFIAGAYPSGHAKSLVRVATNHDRMFSHLSYLDGTHIVTLSHDDSTTFFPNPERFLDAGLDKK</sequence>
<accession>U1PUV6</accession>
<reference evidence="2 3" key="1">
    <citation type="journal article" date="2013" name="PLoS ONE">
        <title>Assembly-driven community genomics of a hypersaline microbial ecosystem.</title>
        <authorList>
            <person name="Podell S."/>
            <person name="Ugalde J.A."/>
            <person name="Narasingarao P."/>
            <person name="Banfield J.F."/>
            <person name="Heidelberg K.B."/>
            <person name="Allen E.E."/>
        </authorList>
    </citation>
    <scope>NUCLEOTIDE SEQUENCE [LARGE SCALE GENOMIC DNA]</scope>
    <source>
        <strain evidence="3">J07HQW2</strain>
    </source>
</reference>
<name>U1PUV6_9EURY</name>
<gene>
    <name evidence="2" type="ORF">J07HQW2_02641</name>
</gene>
<dbReference type="Proteomes" id="UP000030710">
    <property type="component" value="Unassembled WGS sequence"/>
</dbReference>
<organism evidence="2 3">
    <name type="scientific">Haloquadratum walsbyi J07HQW2</name>
    <dbReference type="NCBI Taxonomy" id="1238425"/>
    <lineage>
        <taxon>Archaea</taxon>
        <taxon>Methanobacteriati</taxon>
        <taxon>Methanobacteriota</taxon>
        <taxon>Stenosarchaea group</taxon>
        <taxon>Halobacteria</taxon>
        <taxon>Halobacteriales</taxon>
        <taxon>Haloferacaceae</taxon>
        <taxon>Haloquadratum</taxon>
    </lineage>
</organism>
<dbReference type="eggNOG" id="arCOG02978">
    <property type="taxonomic scope" value="Archaea"/>
</dbReference>
<dbReference type="InterPro" id="IPR055951">
    <property type="entry name" value="DUF7529"/>
</dbReference>
<proteinExistence type="predicted"/>
<dbReference type="Pfam" id="PF24373">
    <property type="entry name" value="DUF7529"/>
    <property type="match status" value="1"/>
</dbReference>
<evidence type="ECO:0000313" key="2">
    <source>
        <dbReference type="EMBL" id="ERG96171.1"/>
    </source>
</evidence>
<evidence type="ECO:0000256" key="1">
    <source>
        <dbReference type="SAM" id="MobiDB-lite"/>
    </source>
</evidence>